<name>A0ABW8T039_9CLOT</name>
<gene>
    <name evidence="2" type="ORF">ACJDUG_02890</name>
</gene>
<keyword evidence="1" id="KW-0472">Membrane</keyword>
<dbReference type="RefSeq" id="WP_406768377.1">
    <property type="nucleotide sequence ID" value="NZ_JBJHZZ010000001.1"/>
</dbReference>
<keyword evidence="1" id="KW-1133">Transmembrane helix</keyword>
<keyword evidence="1" id="KW-0812">Transmembrane</keyword>
<reference evidence="2 3" key="1">
    <citation type="submission" date="2024-11" db="EMBL/GenBank/DDBJ databases">
        <authorList>
            <person name="Heng Y.C."/>
            <person name="Lim A.C.H."/>
            <person name="Lee J.K.Y."/>
            <person name="Kittelmann S."/>
        </authorList>
    </citation>
    <scope>NUCLEOTIDE SEQUENCE [LARGE SCALE GENOMIC DNA]</scope>
    <source>
        <strain evidence="2 3">WILCCON 0185</strain>
    </source>
</reference>
<dbReference type="EMBL" id="JBJHZZ010000001">
    <property type="protein sequence ID" value="MFL0245923.1"/>
    <property type="molecule type" value="Genomic_DNA"/>
</dbReference>
<dbReference type="Proteomes" id="UP001623591">
    <property type="component" value="Unassembled WGS sequence"/>
</dbReference>
<keyword evidence="3" id="KW-1185">Reference proteome</keyword>
<sequence>MDIKSIMITIPIIVVIIGAIYINVILPKRIEKEQSEKQKKDK</sequence>
<comment type="caution">
    <text evidence="2">The sequence shown here is derived from an EMBL/GenBank/DDBJ whole genome shotgun (WGS) entry which is preliminary data.</text>
</comment>
<organism evidence="2 3">
    <name type="scientific">Candidatus Clostridium stratigraminis</name>
    <dbReference type="NCBI Taxonomy" id="3381661"/>
    <lineage>
        <taxon>Bacteria</taxon>
        <taxon>Bacillati</taxon>
        <taxon>Bacillota</taxon>
        <taxon>Clostridia</taxon>
        <taxon>Eubacteriales</taxon>
        <taxon>Clostridiaceae</taxon>
        <taxon>Clostridium</taxon>
    </lineage>
</organism>
<evidence type="ECO:0000313" key="2">
    <source>
        <dbReference type="EMBL" id="MFL0245923.1"/>
    </source>
</evidence>
<protein>
    <submittedName>
        <fullName evidence="2">Uncharacterized protein</fullName>
    </submittedName>
</protein>
<proteinExistence type="predicted"/>
<evidence type="ECO:0000256" key="1">
    <source>
        <dbReference type="SAM" id="Phobius"/>
    </source>
</evidence>
<evidence type="ECO:0000313" key="3">
    <source>
        <dbReference type="Proteomes" id="UP001623591"/>
    </source>
</evidence>
<feature type="transmembrane region" description="Helical" evidence="1">
    <location>
        <begin position="6"/>
        <end position="26"/>
    </location>
</feature>
<accession>A0ABW8T039</accession>